<dbReference type="Gene3D" id="3.20.20.190">
    <property type="entry name" value="Phosphatidylinositol (PI) phosphodiesterase"/>
    <property type="match status" value="1"/>
</dbReference>
<dbReference type="Pfam" id="PF03009">
    <property type="entry name" value="GDPD"/>
    <property type="match status" value="1"/>
</dbReference>
<dbReference type="RefSeq" id="WP_168888562.1">
    <property type="nucleotide sequence ID" value="NZ_JABAHY010000022.1"/>
</dbReference>
<organism evidence="2 3">
    <name type="scientific">Nesterenkonia sedimenti</name>
    <dbReference type="NCBI Taxonomy" id="1463632"/>
    <lineage>
        <taxon>Bacteria</taxon>
        <taxon>Bacillati</taxon>
        <taxon>Actinomycetota</taxon>
        <taxon>Actinomycetes</taxon>
        <taxon>Micrococcales</taxon>
        <taxon>Micrococcaceae</taxon>
        <taxon>Nesterenkonia</taxon>
    </lineage>
</organism>
<sequence>MDGGSRPLIVAHRGASGAFAENTRAAFLHAAALGSDLIETDLHLTADHHVVCTHAHMLEQPGDGPPVPIHQLTLEQLRSLDFHTWMGAEIPAEYGTSADQFMTLPELLAAVAGLGQDIGLLLEMKEPYPFGRLLEQRVLEDLTAVGWSAEDSHVPGADGATIGISFISFDPESIQYLVDAGVPKELLMAVVSPRRADNAKLIDAGLVGVAAPKWDWVHESEENAAKVREWKTRGLQLNIWTLNDESGVQESLDYDVDFITTDFPDIAISALGQAATA</sequence>
<dbReference type="PROSITE" id="PS51704">
    <property type="entry name" value="GP_PDE"/>
    <property type="match status" value="1"/>
</dbReference>
<evidence type="ECO:0000313" key="3">
    <source>
        <dbReference type="Proteomes" id="UP000523139"/>
    </source>
</evidence>
<dbReference type="InterPro" id="IPR017946">
    <property type="entry name" value="PLC-like_Pdiesterase_TIM-brl"/>
</dbReference>
<name>A0A7X8TLP3_9MICC</name>
<proteinExistence type="predicted"/>
<gene>
    <name evidence="2" type="ORF">HGQ17_13940</name>
</gene>
<reference evidence="2 3" key="1">
    <citation type="submission" date="2020-04" db="EMBL/GenBank/DDBJ databases">
        <title>Nesterenkonia sp. nov., isolated from marine sediment.</title>
        <authorList>
            <person name="Zhang G."/>
        </authorList>
    </citation>
    <scope>NUCLEOTIDE SEQUENCE [LARGE SCALE GENOMIC DNA]</scope>
    <source>
        <strain evidence="2 3">MY13</strain>
    </source>
</reference>
<feature type="domain" description="GP-PDE" evidence="1">
    <location>
        <begin position="7"/>
        <end position="271"/>
    </location>
</feature>
<comment type="caution">
    <text evidence="2">The sequence shown here is derived from an EMBL/GenBank/DDBJ whole genome shotgun (WGS) entry which is preliminary data.</text>
</comment>
<protein>
    <submittedName>
        <fullName evidence="2">Glycerophosphodiester phosphodiesterase</fullName>
    </submittedName>
</protein>
<dbReference type="EMBL" id="JABAHY010000022">
    <property type="protein sequence ID" value="NLS11076.1"/>
    <property type="molecule type" value="Genomic_DNA"/>
</dbReference>
<evidence type="ECO:0000313" key="2">
    <source>
        <dbReference type="EMBL" id="NLS11076.1"/>
    </source>
</evidence>
<evidence type="ECO:0000259" key="1">
    <source>
        <dbReference type="PROSITE" id="PS51704"/>
    </source>
</evidence>
<keyword evidence="3" id="KW-1185">Reference proteome</keyword>
<dbReference type="SUPFAM" id="SSF51695">
    <property type="entry name" value="PLC-like phosphodiesterases"/>
    <property type="match status" value="1"/>
</dbReference>
<accession>A0A7X8TLP3</accession>
<dbReference type="InterPro" id="IPR030395">
    <property type="entry name" value="GP_PDE_dom"/>
</dbReference>
<dbReference type="AlphaFoldDB" id="A0A7X8TLP3"/>
<dbReference type="PANTHER" id="PTHR46211:SF1">
    <property type="entry name" value="GLYCEROPHOSPHODIESTER PHOSPHODIESTERASE, CYTOPLASMIC"/>
    <property type="match status" value="1"/>
</dbReference>
<dbReference type="PANTHER" id="PTHR46211">
    <property type="entry name" value="GLYCEROPHOSPHORYL DIESTER PHOSPHODIESTERASE"/>
    <property type="match status" value="1"/>
</dbReference>
<dbReference type="GO" id="GO:0006629">
    <property type="term" value="P:lipid metabolic process"/>
    <property type="evidence" value="ECO:0007669"/>
    <property type="project" value="InterPro"/>
</dbReference>
<dbReference type="Proteomes" id="UP000523139">
    <property type="component" value="Unassembled WGS sequence"/>
</dbReference>
<dbReference type="GO" id="GO:0008081">
    <property type="term" value="F:phosphoric diester hydrolase activity"/>
    <property type="evidence" value="ECO:0007669"/>
    <property type="project" value="InterPro"/>
</dbReference>